<reference evidence="3" key="1">
    <citation type="journal article" date="2019" name="Int. J. Syst. Evol. Microbiol.">
        <title>The Global Catalogue of Microorganisms (GCM) 10K type strain sequencing project: providing services to taxonomists for standard genome sequencing and annotation.</title>
        <authorList>
            <consortium name="The Broad Institute Genomics Platform"/>
            <consortium name="The Broad Institute Genome Sequencing Center for Infectious Disease"/>
            <person name="Wu L."/>
            <person name="Ma J."/>
        </authorList>
    </citation>
    <scope>NUCLEOTIDE SEQUENCE [LARGE SCALE GENOMIC DNA]</scope>
    <source>
        <strain evidence="3">JCM 19173</strain>
    </source>
</reference>
<dbReference type="RefSeq" id="WP_189070619.1">
    <property type="nucleotide sequence ID" value="NZ_BMPE01000021.1"/>
</dbReference>
<comment type="caution">
    <text evidence="2">The sequence shown here is derived from an EMBL/GenBank/DDBJ whole genome shotgun (WGS) entry which is preliminary data.</text>
</comment>
<evidence type="ECO:0000313" key="2">
    <source>
        <dbReference type="EMBL" id="GGL16026.1"/>
    </source>
</evidence>
<dbReference type="Proteomes" id="UP000604341">
    <property type="component" value="Unassembled WGS sequence"/>
</dbReference>
<name>A0ABQ2FQ93_9DEIO</name>
<organism evidence="2 3">
    <name type="scientific">Deinococcus radiotolerans</name>
    <dbReference type="NCBI Taxonomy" id="1309407"/>
    <lineage>
        <taxon>Bacteria</taxon>
        <taxon>Thermotogati</taxon>
        <taxon>Deinococcota</taxon>
        <taxon>Deinococci</taxon>
        <taxon>Deinococcales</taxon>
        <taxon>Deinococcaceae</taxon>
        <taxon>Deinococcus</taxon>
    </lineage>
</organism>
<proteinExistence type="predicted"/>
<sequence>MRHIPLAALTLTLLLATAQAATTPVCAVQVTTRSSWLGRIVTVTPAPSCPPNGKAFFRFASRTGTQPDSPPGVFDLSPGEQLTRRVPRDWWVEVRDKYLRFTRIKEVVK</sequence>
<gene>
    <name evidence="2" type="ORF">GCM10010844_38650</name>
</gene>
<evidence type="ECO:0000256" key="1">
    <source>
        <dbReference type="SAM" id="SignalP"/>
    </source>
</evidence>
<feature type="chain" id="PRO_5045912731" description="SH3 domain-containing protein" evidence="1">
    <location>
        <begin position="21"/>
        <end position="109"/>
    </location>
</feature>
<protein>
    <recommendedName>
        <fullName evidence="4">SH3 domain-containing protein</fullName>
    </recommendedName>
</protein>
<evidence type="ECO:0000313" key="3">
    <source>
        <dbReference type="Proteomes" id="UP000604341"/>
    </source>
</evidence>
<dbReference type="EMBL" id="BMPE01000021">
    <property type="protein sequence ID" value="GGL16026.1"/>
    <property type="molecule type" value="Genomic_DNA"/>
</dbReference>
<keyword evidence="3" id="KW-1185">Reference proteome</keyword>
<evidence type="ECO:0008006" key="4">
    <source>
        <dbReference type="Google" id="ProtNLM"/>
    </source>
</evidence>
<feature type="signal peptide" evidence="1">
    <location>
        <begin position="1"/>
        <end position="20"/>
    </location>
</feature>
<keyword evidence="1" id="KW-0732">Signal</keyword>
<accession>A0ABQ2FQ93</accession>